<dbReference type="EMBL" id="MTYH01000144">
    <property type="protein sequence ID" value="PNP37432.1"/>
    <property type="molecule type" value="Genomic_DNA"/>
</dbReference>
<evidence type="ECO:0000259" key="2">
    <source>
        <dbReference type="Pfam" id="PF07287"/>
    </source>
</evidence>
<dbReference type="Pfam" id="PF07287">
    <property type="entry name" value="AtuA"/>
    <property type="match status" value="1"/>
</dbReference>
<evidence type="ECO:0000256" key="1">
    <source>
        <dbReference type="SAM" id="MobiDB-lite"/>
    </source>
</evidence>
<feature type="domain" description="Acyclic terpene utilisation N-terminal" evidence="2">
    <location>
        <begin position="87"/>
        <end position="440"/>
    </location>
</feature>
<name>A0A2K0SVX8_9HYPO</name>
<dbReference type="Proteomes" id="UP000236546">
    <property type="component" value="Unassembled WGS sequence"/>
</dbReference>
<dbReference type="InterPro" id="IPR010839">
    <property type="entry name" value="AtuA_N"/>
</dbReference>
<evidence type="ECO:0000259" key="3">
    <source>
        <dbReference type="Pfam" id="PF14330"/>
    </source>
</evidence>
<reference evidence="4 5" key="1">
    <citation type="submission" date="2017-02" db="EMBL/GenBank/DDBJ databases">
        <title>Genomes of Trichoderma spp. with biocontrol activity.</title>
        <authorList>
            <person name="Gardiner D."/>
            <person name="Kazan K."/>
            <person name="Vos C."/>
            <person name="Harvey P."/>
        </authorList>
    </citation>
    <scope>NUCLEOTIDE SEQUENCE [LARGE SCALE GENOMIC DNA]</scope>
    <source>
        <strain evidence="4 5">A5MH</strain>
    </source>
</reference>
<proteinExistence type="predicted"/>
<evidence type="ECO:0000313" key="4">
    <source>
        <dbReference type="EMBL" id="PNP37432.1"/>
    </source>
</evidence>
<organism evidence="4 5">
    <name type="scientific">Trichoderma gamsii</name>
    <dbReference type="NCBI Taxonomy" id="398673"/>
    <lineage>
        <taxon>Eukaryota</taxon>
        <taxon>Fungi</taxon>
        <taxon>Dikarya</taxon>
        <taxon>Ascomycota</taxon>
        <taxon>Pezizomycotina</taxon>
        <taxon>Sordariomycetes</taxon>
        <taxon>Hypocreomycetidae</taxon>
        <taxon>Hypocreales</taxon>
        <taxon>Hypocreaceae</taxon>
        <taxon>Trichoderma</taxon>
    </lineage>
</organism>
<dbReference type="OrthoDB" id="5863171at2759"/>
<dbReference type="InterPro" id="IPR025496">
    <property type="entry name" value="DUF4387"/>
</dbReference>
<dbReference type="AlphaFoldDB" id="A0A2K0SVX8"/>
<evidence type="ECO:0000313" key="5">
    <source>
        <dbReference type="Proteomes" id="UP000236546"/>
    </source>
</evidence>
<dbReference type="Pfam" id="PF14330">
    <property type="entry name" value="DUF4387"/>
    <property type="match status" value="1"/>
</dbReference>
<protein>
    <recommendedName>
        <fullName evidence="6">Caib baif family enzyme</fullName>
    </recommendedName>
</protein>
<sequence length="691" mass="74583">MSTSATHSADAPAGGVSTMEGRPEPLCAIVTPMGMLGYGFDEQLLTRTLDELVGGAPSFNVAVIMDSGSTDSGPSKLALGTMTCPEESYRRDLTKLVRAVINYKVPVLISSVGGDGSNEHVDLFVKMVQEIAASLNCPRKLNVLALYSEVSKDVVEQKLLAGDITGCGDEVPQLTVEEINSTPRILAQMGHEPILEAILCNPDFDILIAGRAYDPAIFVAFCAMSQAGPSPPQESLNNTLLGGFYHMGKIMECGGLCATPKSAGAVALVYKDGTFDISTPDPAARCVPLSVAAHTLYEKARPDILHGPGGYLDLTRTTYEQLPDEITVRVRGADFIPSTAQGSPYTVKLEGARVIGSRSIFFGSFKDPILIGQIHEYLEGVKARCALQHIGMDGTWKLDFHIYGAPEKSSDSANPVNRTQNLQEVFVVGEVLAASPTLARSLASTARVYCSHAAYKGQMATSGNFAFGIGGKTELDVGDCCEFSIYHLMNLIHGEQLGHAIHTGEKKIVDKGLTVHGIFPWQRVEIPASVSGNINSTGPISRSESNVDTISAKKERLVDQDKKTHPAKDFSHAKALKDVAKVIRSKNAGPFQITFDVIFDDPVLYEVVKSSGILRQEAVAHLFRRSVDEVVWCGFFDQALAFKLTLPRTRNGELRCSGGFMENDVHGSQQYLPLMELPLSEELKRTLKAMG</sequence>
<accession>A0A2K0SVX8</accession>
<evidence type="ECO:0008006" key="6">
    <source>
        <dbReference type="Google" id="ProtNLM"/>
    </source>
</evidence>
<feature type="domain" description="DUF4387" evidence="3">
    <location>
        <begin position="576"/>
        <end position="677"/>
    </location>
</feature>
<feature type="region of interest" description="Disordered" evidence="1">
    <location>
        <begin position="1"/>
        <end position="22"/>
    </location>
</feature>
<gene>
    <name evidence="4" type="ORF">TGAMA5MH_10666</name>
</gene>
<comment type="caution">
    <text evidence="4">The sequence shown here is derived from an EMBL/GenBank/DDBJ whole genome shotgun (WGS) entry which is preliminary data.</text>
</comment>